<proteinExistence type="predicted"/>
<dbReference type="Proteomes" id="UP000299102">
    <property type="component" value="Unassembled WGS sequence"/>
</dbReference>
<sequence length="178" mass="19146">MTISVVSLLKVAGCSIKVTQWRDTQLELFIPTVQRKKFAALIACEGCDAEVRCSATLASPSPAFSFSPYDALLTLHSGRPRAAGPVQTTRSRQRHHSLRHLTVRGILTNKYTIISSHTPRSHTITTRGPRPAAATGHFELPNRFGDKTHRHFGPSAAARVHDTAGGAPARGGGGTAQF</sequence>
<dbReference type="EMBL" id="BGZK01000567">
    <property type="protein sequence ID" value="GBP50532.1"/>
    <property type="molecule type" value="Genomic_DNA"/>
</dbReference>
<comment type="caution">
    <text evidence="1">The sequence shown here is derived from an EMBL/GenBank/DDBJ whole genome shotgun (WGS) entry which is preliminary data.</text>
</comment>
<reference evidence="1 2" key="1">
    <citation type="journal article" date="2019" name="Commun. Biol.">
        <title>The bagworm genome reveals a unique fibroin gene that provides high tensile strength.</title>
        <authorList>
            <person name="Kono N."/>
            <person name="Nakamura H."/>
            <person name="Ohtoshi R."/>
            <person name="Tomita M."/>
            <person name="Numata K."/>
            <person name="Arakawa K."/>
        </authorList>
    </citation>
    <scope>NUCLEOTIDE SEQUENCE [LARGE SCALE GENOMIC DNA]</scope>
</reference>
<gene>
    <name evidence="1" type="ORF">EVAR_25229_1</name>
</gene>
<protein>
    <submittedName>
        <fullName evidence="1">Uncharacterized protein</fullName>
    </submittedName>
</protein>
<dbReference type="AlphaFoldDB" id="A0A4C1WJ61"/>
<organism evidence="1 2">
    <name type="scientific">Eumeta variegata</name>
    <name type="common">Bagworm moth</name>
    <name type="synonym">Eumeta japonica</name>
    <dbReference type="NCBI Taxonomy" id="151549"/>
    <lineage>
        <taxon>Eukaryota</taxon>
        <taxon>Metazoa</taxon>
        <taxon>Ecdysozoa</taxon>
        <taxon>Arthropoda</taxon>
        <taxon>Hexapoda</taxon>
        <taxon>Insecta</taxon>
        <taxon>Pterygota</taxon>
        <taxon>Neoptera</taxon>
        <taxon>Endopterygota</taxon>
        <taxon>Lepidoptera</taxon>
        <taxon>Glossata</taxon>
        <taxon>Ditrysia</taxon>
        <taxon>Tineoidea</taxon>
        <taxon>Psychidae</taxon>
        <taxon>Oiketicinae</taxon>
        <taxon>Eumeta</taxon>
    </lineage>
</organism>
<evidence type="ECO:0000313" key="2">
    <source>
        <dbReference type="Proteomes" id="UP000299102"/>
    </source>
</evidence>
<accession>A0A4C1WJ61</accession>
<evidence type="ECO:0000313" key="1">
    <source>
        <dbReference type="EMBL" id="GBP50532.1"/>
    </source>
</evidence>
<keyword evidence="2" id="KW-1185">Reference proteome</keyword>
<name>A0A4C1WJ61_EUMVA</name>